<evidence type="ECO:0000313" key="4">
    <source>
        <dbReference type="Proteomes" id="UP000237271"/>
    </source>
</evidence>
<evidence type="ECO:0000259" key="2">
    <source>
        <dbReference type="Pfam" id="PF03184"/>
    </source>
</evidence>
<keyword evidence="1" id="KW-1133">Transmembrane helix</keyword>
<accession>A0A2P4X1Z4</accession>
<comment type="caution">
    <text evidence="3">The sequence shown here is derived from an EMBL/GenBank/DDBJ whole genome shotgun (WGS) entry which is preliminary data.</text>
</comment>
<reference evidence="3 4" key="1">
    <citation type="journal article" date="2017" name="Genome Biol. Evol.">
        <title>Phytophthora megakarya and P. palmivora, closely related causal agents of cacao black pod rot, underwent increases in genome sizes and gene numbers by different mechanisms.</title>
        <authorList>
            <person name="Ali S.S."/>
            <person name="Shao J."/>
            <person name="Lary D.J."/>
            <person name="Kronmiller B."/>
            <person name="Shen D."/>
            <person name="Strem M.D."/>
            <person name="Amoako-Attah I."/>
            <person name="Akrofi A.Y."/>
            <person name="Begoude B.A."/>
            <person name="Ten Hoopen G.M."/>
            <person name="Coulibaly K."/>
            <person name="Kebe B.I."/>
            <person name="Melnick R.L."/>
            <person name="Guiltinan M.J."/>
            <person name="Tyler B.M."/>
            <person name="Meinhardt L.W."/>
            <person name="Bailey B.A."/>
        </authorList>
    </citation>
    <scope>NUCLEOTIDE SEQUENCE [LARGE SCALE GENOMIC DNA]</scope>
    <source>
        <strain evidence="4">sbr112.9</strain>
    </source>
</reference>
<keyword evidence="1" id="KW-0472">Membrane</keyword>
<keyword evidence="4" id="KW-1185">Reference proteome</keyword>
<dbReference type="AlphaFoldDB" id="A0A2P4X1Z4"/>
<dbReference type="InterPro" id="IPR004875">
    <property type="entry name" value="DDE_SF_endonuclease_dom"/>
</dbReference>
<dbReference type="OrthoDB" id="127169at2759"/>
<keyword evidence="1" id="KW-0812">Transmembrane</keyword>
<gene>
    <name evidence="3" type="ORF">PHPALM_31673</name>
</gene>
<sequence length="413" mass="47580">MRDTRRDEEFLTTSSMINFIQDKYEQWLENYLASKKSHESGRRSLERLLQRTAARYGFSTQKPQETKLPSVDLIRIKTEFALNFWTKYNAYSPSKIYNVDETAIQCVMPPRRIWGIKGRKGSVKVQGLKKHSGRMTAVLTIRSDGKLYLIFVLCAIVIFLTCYKYYVFRKKLPILFILRGKLGGSIESNELHKLPSSHFYTVHEARWMDTTGWAFYVKKLLKYEIDSPALLLADNFHCHVLDEGACVVAEEACATVVPLPPKSTSVCQPLYVGVMGPLKATIRSLYVPKKGLSVPEKRLRAIEATIAAREKFPINSVIPRYESTTVLLQNKNISFLLIFWFYLSTLTITRVFVSRLFSIRIPFSTSVFCVVLGTHARSSFLIVIVITLFIRVWNFVSSSYSLYRWERRYCSGT</sequence>
<dbReference type="Pfam" id="PF03184">
    <property type="entry name" value="DDE_1"/>
    <property type="match status" value="1"/>
</dbReference>
<feature type="domain" description="DDE-1" evidence="2">
    <location>
        <begin position="170"/>
        <end position="286"/>
    </location>
</feature>
<name>A0A2P4X1Z4_9STRA</name>
<feature type="transmembrane region" description="Helical" evidence="1">
    <location>
        <begin position="333"/>
        <end position="353"/>
    </location>
</feature>
<organism evidence="3 4">
    <name type="scientific">Phytophthora palmivora</name>
    <dbReference type="NCBI Taxonomy" id="4796"/>
    <lineage>
        <taxon>Eukaryota</taxon>
        <taxon>Sar</taxon>
        <taxon>Stramenopiles</taxon>
        <taxon>Oomycota</taxon>
        <taxon>Peronosporomycetes</taxon>
        <taxon>Peronosporales</taxon>
        <taxon>Peronosporaceae</taxon>
        <taxon>Phytophthora</taxon>
    </lineage>
</organism>
<feature type="transmembrane region" description="Helical" evidence="1">
    <location>
        <begin position="147"/>
        <end position="166"/>
    </location>
</feature>
<evidence type="ECO:0000256" key="1">
    <source>
        <dbReference type="SAM" id="Phobius"/>
    </source>
</evidence>
<evidence type="ECO:0000313" key="3">
    <source>
        <dbReference type="EMBL" id="POM59569.1"/>
    </source>
</evidence>
<feature type="transmembrane region" description="Helical" evidence="1">
    <location>
        <begin position="365"/>
        <end position="393"/>
    </location>
</feature>
<dbReference type="GO" id="GO:0003676">
    <property type="term" value="F:nucleic acid binding"/>
    <property type="evidence" value="ECO:0007669"/>
    <property type="project" value="InterPro"/>
</dbReference>
<protein>
    <recommendedName>
        <fullName evidence="2">DDE-1 domain-containing protein</fullName>
    </recommendedName>
</protein>
<dbReference type="EMBL" id="NCKW01017103">
    <property type="protein sequence ID" value="POM59569.1"/>
    <property type="molecule type" value="Genomic_DNA"/>
</dbReference>
<proteinExistence type="predicted"/>
<dbReference type="Proteomes" id="UP000237271">
    <property type="component" value="Unassembled WGS sequence"/>
</dbReference>